<dbReference type="InterPro" id="IPR000362">
    <property type="entry name" value="Fumarate_lyase_fam"/>
</dbReference>
<feature type="compositionally biased region" description="Basic and acidic residues" evidence="3">
    <location>
        <begin position="578"/>
        <end position="599"/>
    </location>
</feature>
<dbReference type="Proteomes" id="UP001500751">
    <property type="component" value="Unassembled WGS sequence"/>
</dbReference>
<dbReference type="Pfam" id="PF00206">
    <property type="entry name" value="Lyase_1"/>
    <property type="match status" value="2"/>
</dbReference>
<comment type="similarity">
    <text evidence="2">Belongs to the class-II fumarase/aspartase family.</text>
</comment>
<feature type="domain" description="Fumarate lyase N-terminal" evidence="4">
    <location>
        <begin position="102"/>
        <end position="209"/>
    </location>
</feature>
<sequence length="599" mass="60724">MSSADDGFGFGAGDGVGYGAATGSSAGADYGLLSPIWAGRPVATVTGDAALVDAMIEAELALARAQGVRITPPLADAATLAARARAGGNPVTPLLTALADPRLHNGATSQDILDTALMLTARRALTLAALDLDTAIAAATRLAATHRDTPMAARTLTQQAVPTTFGLKAAGWRHLLLTARQALTATAQSLPAQLGGAAGTLASFVAQAEDDVPYAPHNAPHNGSPERTNDAAETSSGSASGSAAEDSDSSSDSDLSSDSSFDTGTGTSSGSSAGFGSGQSTEVGTPKRCAAFGSRHADPASEQSADTEPERPLVLSSGRQSDLIIELLIDTGHGPTGEGLPSPSTAPLPGTGIHSGTELLTDSAARPGVESGQGDRAAVVQSPADAALALVGRYARILGLAEPLLPWHVLRVPIADLASSLALASGALGKIAADVLVLARSEIGEVAEGVGGVSSTMPHKANPVRAVMIAGAARQVPALASILFGSVAAEDERPAGAWHAEWQPLREALRLVGGSAATVAELLSELRVDPERMAANLAALDLAEARKFANRDVTDPRDYLGAAPALVDRALNRTLSRAPDRAPDRGPDRSPDRTPRENP</sequence>
<keyword evidence="1" id="KW-0456">Lyase</keyword>
<evidence type="ECO:0000256" key="1">
    <source>
        <dbReference type="ARBA" id="ARBA00023239"/>
    </source>
</evidence>
<evidence type="ECO:0000313" key="5">
    <source>
        <dbReference type="EMBL" id="GAA2029328.1"/>
    </source>
</evidence>
<dbReference type="Gene3D" id="1.20.200.10">
    <property type="entry name" value="Fumarase/aspartase (Central domain)"/>
    <property type="match status" value="2"/>
</dbReference>
<evidence type="ECO:0000259" key="4">
    <source>
        <dbReference type="Pfam" id="PF00206"/>
    </source>
</evidence>
<dbReference type="PRINTS" id="PR00149">
    <property type="entry name" value="FUMRATELYASE"/>
</dbReference>
<feature type="region of interest" description="Disordered" evidence="3">
    <location>
        <begin position="571"/>
        <end position="599"/>
    </location>
</feature>
<accession>A0ABP5FQM2</accession>
<gene>
    <name evidence="5" type="ORF">GCM10009839_31070</name>
</gene>
<comment type="caution">
    <text evidence="5">The sequence shown here is derived from an EMBL/GenBank/DDBJ whole genome shotgun (WGS) entry which is preliminary data.</text>
</comment>
<organism evidence="5 6">
    <name type="scientific">Catenulispora yoronensis</name>
    <dbReference type="NCBI Taxonomy" id="450799"/>
    <lineage>
        <taxon>Bacteria</taxon>
        <taxon>Bacillati</taxon>
        <taxon>Actinomycetota</taxon>
        <taxon>Actinomycetes</taxon>
        <taxon>Catenulisporales</taxon>
        <taxon>Catenulisporaceae</taxon>
        <taxon>Catenulispora</taxon>
    </lineage>
</organism>
<keyword evidence="6" id="KW-1185">Reference proteome</keyword>
<evidence type="ECO:0000256" key="2">
    <source>
        <dbReference type="ARBA" id="ARBA00034772"/>
    </source>
</evidence>
<evidence type="ECO:0000313" key="6">
    <source>
        <dbReference type="Proteomes" id="UP001500751"/>
    </source>
</evidence>
<feature type="compositionally biased region" description="Low complexity" evidence="3">
    <location>
        <begin position="252"/>
        <end position="281"/>
    </location>
</feature>
<evidence type="ECO:0000256" key="3">
    <source>
        <dbReference type="SAM" id="MobiDB-lite"/>
    </source>
</evidence>
<proteinExistence type="inferred from homology"/>
<protein>
    <recommendedName>
        <fullName evidence="4">Fumarate lyase N-terminal domain-containing protein</fullName>
    </recommendedName>
</protein>
<dbReference type="EMBL" id="BAAAQN010000015">
    <property type="protein sequence ID" value="GAA2029328.1"/>
    <property type="molecule type" value="Genomic_DNA"/>
</dbReference>
<name>A0ABP5FQM2_9ACTN</name>
<reference evidence="6" key="1">
    <citation type="journal article" date="2019" name="Int. J. Syst. Evol. Microbiol.">
        <title>The Global Catalogue of Microorganisms (GCM) 10K type strain sequencing project: providing services to taxonomists for standard genome sequencing and annotation.</title>
        <authorList>
            <consortium name="The Broad Institute Genomics Platform"/>
            <consortium name="The Broad Institute Genome Sequencing Center for Infectious Disease"/>
            <person name="Wu L."/>
            <person name="Ma J."/>
        </authorList>
    </citation>
    <scope>NUCLEOTIDE SEQUENCE [LARGE SCALE GENOMIC DNA]</scope>
    <source>
        <strain evidence="6">JCM 16014</strain>
    </source>
</reference>
<feature type="domain" description="Fumarate lyase N-terminal" evidence="4">
    <location>
        <begin position="414"/>
        <end position="476"/>
    </location>
</feature>
<dbReference type="InterPro" id="IPR008948">
    <property type="entry name" value="L-Aspartase-like"/>
</dbReference>
<dbReference type="InterPro" id="IPR022761">
    <property type="entry name" value="Fumarate_lyase_N"/>
</dbReference>
<feature type="compositionally biased region" description="Low complexity" evidence="3">
    <location>
        <begin position="231"/>
        <end position="244"/>
    </location>
</feature>
<feature type="region of interest" description="Disordered" evidence="3">
    <location>
        <begin position="212"/>
        <end position="317"/>
    </location>
</feature>
<feature type="region of interest" description="Disordered" evidence="3">
    <location>
        <begin position="331"/>
        <end position="356"/>
    </location>
</feature>
<dbReference type="PANTHER" id="PTHR43172">
    <property type="entry name" value="ADENYLOSUCCINATE LYASE"/>
    <property type="match status" value="1"/>
</dbReference>
<dbReference type="PANTHER" id="PTHR43172:SF2">
    <property type="entry name" value="ADENYLOSUCCINATE LYASE C-TERMINAL DOMAIN-CONTAINING PROTEIN"/>
    <property type="match status" value="1"/>
</dbReference>
<dbReference type="SUPFAM" id="SSF48557">
    <property type="entry name" value="L-aspartase-like"/>
    <property type="match status" value="2"/>
</dbReference>